<evidence type="ECO:0000313" key="5">
    <source>
        <dbReference type="EMBL" id="MCE0743358.1"/>
    </source>
</evidence>
<gene>
    <name evidence="5" type="ORF">LWC05_05560</name>
</gene>
<dbReference type="Gene3D" id="2.10.109.10">
    <property type="entry name" value="Umud Fragment, subunit A"/>
    <property type="match status" value="1"/>
</dbReference>
<comment type="caution">
    <text evidence="5">The sequence shown here is derived from an EMBL/GenBank/DDBJ whole genome shotgun (WGS) entry which is preliminary data.</text>
</comment>
<dbReference type="InterPro" id="IPR036286">
    <property type="entry name" value="LexA/Signal_pep-like_sf"/>
</dbReference>
<dbReference type="RefSeq" id="WP_232876930.1">
    <property type="nucleotide sequence ID" value="NZ_JAJSOJ010000016.1"/>
</dbReference>
<reference evidence="5 6" key="1">
    <citation type="submission" date="2021-12" db="EMBL/GenBank/DDBJ databases">
        <title>Genome sequence of Acetobacter sicerae DmPark20a_162.</title>
        <authorList>
            <person name="Chaston J.M."/>
        </authorList>
    </citation>
    <scope>NUCLEOTIDE SEQUENCE [LARGE SCALE GENOMIC DNA]</scope>
    <source>
        <strain evidence="5 6">DmPark20a_162</strain>
    </source>
</reference>
<proteinExistence type="predicted"/>
<feature type="domain" description="Peptidase S24/S26A/S26B/S26C" evidence="4">
    <location>
        <begin position="48"/>
        <end position="142"/>
    </location>
</feature>
<accession>A0ABS8VTI7</accession>
<dbReference type="InterPro" id="IPR015927">
    <property type="entry name" value="Peptidase_S24_S26A/B/C"/>
</dbReference>
<name>A0ABS8VTI7_9PROT</name>
<evidence type="ECO:0000256" key="2">
    <source>
        <dbReference type="ARBA" id="ARBA00023125"/>
    </source>
</evidence>
<evidence type="ECO:0000259" key="4">
    <source>
        <dbReference type="Pfam" id="PF00717"/>
    </source>
</evidence>
<dbReference type="Pfam" id="PF00717">
    <property type="entry name" value="Peptidase_S24"/>
    <property type="match status" value="1"/>
</dbReference>
<dbReference type="Proteomes" id="UP001521074">
    <property type="component" value="Unassembled WGS sequence"/>
</dbReference>
<dbReference type="SUPFAM" id="SSF51306">
    <property type="entry name" value="LexA/Signal peptidase"/>
    <property type="match status" value="1"/>
</dbReference>
<dbReference type="InterPro" id="IPR039418">
    <property type="entry name" value="LexA-like"/>
</dbReference>
<dbReference type="PANTHER" id="PTHR40661">
    <property type="match status" value="1"/>
</dbReference>
<evidence type="ECO:0000313" key="6">
    <source>
        <dbReference type="Proteomes" id="UP001521074"/>
    </source>
</evidence>
<sequence>MSIARFPAPQGYVAVPTLEPRAGMGGGGIVDGKYLGPLRFFEESFVRNELRAAPEDLCVVEVEGQSMEPLLRHGDTVLVDRRKVNLGMEGIFVLYDGEYVVCKWAERVHGSEPPMVRIRSSNLDFSPYEIEAERCQILGRVVWFARRL</sequence>
<dbReference type="CDD" id="cd06529">
    <property type="entry name" value="S24_LexA-like"/>
    <property type="match status" value="1"/>
</dbReference>
<evidence type="ECO:0000256" key="1">
    <source>
        <dbReference type="ARBA" id="ARBA00023015"/>
    </source>
</evidence>
<keyword evidence="6" id="KW-1185">Reference proteome</keyword>
<protein>
    <submittedName>
        <fullName evidence="5">S24 family peptidase</fullName>
    </submittedName>
</protein>
<dbReference type="PANTHER" id="PTHR40661:SF3">
    <property type="entry name" value="FELS-1 PROPHAGE TRANSCRIPTIONAL REGULATOR"/>
    <property type="match status" value="1"/>
</dbReference>
<keyword evidence="2" id="KW-0238">DNA-binding</keyword>
<keyword evidence="3" id="KW-0804">Transcription</keyword>
<keyword evidence="1" id="KW-0805">Transcription regulation</keyword>
<organism evidence="5 6">
    <name type="scientific">Acetobacter sicerae</name>
    <dbReference type="NCBI Taxonomy" id="85325"/>
    <lineage>
        <taxon>Bacteria</taxon>
        <taxon>Pseudomonadati</taxon>
        <taxon>Pseudomonadota</taxon>
        <taxon>Alphaproteobacteria</taxon>
        <taxon>Acetobacterales</taxon>
        <taxon>Acetobacteraceae</taxon>
        <taxon>Acetobacter</taxon>
    </lineage>
</organism>
<dbReference type="EMBL" id="JAJSOJ010000016">
    <property type="protein sequence ID" value="MCE0743358.1"/>
    <property type="molecule type" value="Genomic_DNA"/>
</dbReference>
<evidence type="ECO:0000256" key="3">
    <source>
        <dbReference type="ARBA" id="ARBA00023163"/>
    </source>
</evidence>